<protein>
    <submittedName>
        <fullName evidence="1">VWFA and cache domain-containing protein 1</fullName>
    </submittedName>
</protein>
<reference evidence="1" key="1">
    <citation type="journal article" date="2012" name="Nature">
        <title>The oyster genome reveals stress adaptation and complexity of shell formation.</title>
        <authorList>
            <person name="Zhang G."/>
            <person name="Fang X."/>
            <person name="Guo X."/>
            <person name="Li L."/>
            <person name="Luo R."/>
            <person name="Xu F."/>
            <person name="Yang P."/>
            <person name="Zhang L."/>
            <person name="Wang X."/>
            <person name="Qi H."/>
            <person name="Xiong Z."/>
            <person name="Que H."/>
            <person name="Xie Y."/>
            <person name="Holland P.W."/>
            <person name="Paps J."/>
            <person name="Zhu Y."/>
            <person name="Wu F."/>
            <person name="Chen Y."/>
            <person name="Wang J."/>
            <person name="Peng C."/>
            <person name="Meng J."/>
            <person name="Yang L."/>
            <person name="Liu J."/>
            <person name="Wen B."/>
            <person name="Zhang N."/>
            <person name="Huang Z."/>
            <person name="Zhu Q."/>
            <person name="Feng Y."/>
            <person name="Mount A."/>
            <person name="Hedgecock D."/>
            <person name="Xu Z."/>
            <person name="Liu Y."/>
            <person name="Domazet-Loso T."/>
            <person name="Du Y."/>
            <person name="Sun X."/>
            <person name="Zhang S."/>
            <person name="Liu B."/>
            <person name="Cheng P."/>
            <person name="Jiang X."/>
            <person name="Li J."/>
            <person name="Fan D."/>
            <person name="Wang W."/>
            <person name="Fu W."/>
            <person name="Wang T."/>
            <person name="Wang B."/>
            <person name="Zhang J."/>
            <person name="Peng Z."/>
            <person name="Li Y."/>
            <person name="Li N."/>
            <person name="Wang J."/>
            <person name="Chen M."/>
            <person name="He Y."/>
            <person name="Tan F."/>
            <person name="Song X."/>
            <person name="Zheng Q."/>
            <person name="Huang R."/>
            <person name="Yang H."/>
            <person name="Du X."/>
            <person name="Chen L."/>
            <person name="Yang M."/>
            <person name="Gaffney P.M."/>
            <person name="Wang S."/>
            <person name="Luo L."/>
            <person name="She Z."/>
            <person name="Ming Y."/>
            <person name="Huang W."/>
            <person name="Zhang S."/>
            <person name="Huang B."/>
            <person name="Zhang Y."/>
            <person name="Qu T."/>
            <person name="Ni P."/>
            <person name="Miao G."/>
            <person name="Wang J."/>
            <person name="Wang Q."/>
            <person name="Steinberg C.E."/>
            <person name="Wang H."/>
            <person name="Li N."/>
            <person name="Qian L."/>
            <person name="Zhang G."/>
            <person name="Li Y."/>
            <person name="Yang H."/>
            <person name="Liu X."/>
            <person name="Wang J."/>
            <person name="Yin Y."/>
            <person name="Wang J."/>
        </authorList>
    </citation>
    <scope>NUCLEOTIDE SEQUENCE [LARGE SCALE GENOMIC DNA]</scope>
    <source>
        <strain evidence="1">05x7-T-G4-1.051#20</strain>
    </source>
</reference>
<name>K1PRF9_MAGGI</name>
<dbReference type="EMBL" id="JH817179">
    <property type="protein sequence ID" value="EKC21414.1"/>
    <property type="molecule type" value="Genomic_DNA"/>
</dbReference>
<dbReference type="AlphaFoldDB" id="K1PRF9"/>
<accession>K1PRF9</accession>
<gene>
    <name evidence="1" type="ORF">CGI_10003956</name>
</gene>
<evidence type="ECO:0000313" key="1">
    <source>
        <dbReference type="EMBL" id="EKC21414.1"/>
    </source>
</evidence>
<dbReference type="InParanoid" id="K1PRF9"/>
<proteinExistence type="predicted"/>
<dbReference type="HOGENOM" id="CLU_1449053_0_0_1"/>
<sequence length="187" mass="21457">MAQQTMNNNSYGYVKIVAPGTNLSLCIVVKQNNTVVDIGFLPQPSSGDFLYHRWDLNQRPDTFCRQFNRYATQAKSTVKLTPDAFIEAYSYTGVKETEVRVKQYKDYLSGDLFTNPGIQKGRISRSLIRKGIMYRQPCRDTGNIKEQFTYRYRDSLCIRLYDERSIRVAVFVCAKSSGSTECPGIQR</sequence>
<organism evidence="1">
    <name type="scientific">Magallana gigas</name>
    <name type="common">Pacific oyster</name>
    <name type="synonym">Crassostrea gigas</name>
    <dbReference type="NCBI Taxonomy" id="29159"/>
    <lineage>
        <taxon>Eukaryota</taxon>
        <taxon>Metazoa</taxon>
        <taxon>Spiralia</taxon>
        <taxon>Lophotrochozoa</taxon>
        <taxon>Mollusca</taxon>
        <taxon>Bivalvia</taxon>
        <taxon>Autobranchia</taxon>
        <taxon>Pteriomorphia</taxon>
        <taxon>Ostreida</taxon>
        <taxon>Ostreoidea</taxon>
        <taxon>Ostreidae</taxon>
        <taxon>Magallana</taxon>
    </lineage>
</organism>